<feature type="chain" id="PRO_5009955535" evidence="1">
    <location>
        <begin position="26"/>
        <end position="181"/>
    </location>
</feature>
<name>G7DW90_MIXOS</name>
<dbReference type="Proteomes" id="UP000009131">
    <property type="component" value="Unassembled WGS sequence"/>
</dbReference>
<accession>G7DW90</accession>
<dbReference type="RefSeq" id="XP_014565089.1">
    <property type="nucleotide sequence ID" value="XM_014709603.1"/>
</dbReference>
<evidence type="ECO:0000256" key="1">
    <source>
        <dbReference type="SAM" id="SignalP"/>
    </source>
</evidence>
<dbReference type="InParanoid" id="G7DW90"/>
<keyword evidence="3" id="KW-1185">Reference proteome</keyword>
<reference evidence="2 3" key="2">
    <citation type="journal article" date="2012" name="Open Biol.">
        <title>Characteristics of nucleosomes and linker DNA regions on the genome of the basidiomycete Mixia osmundae revealed by mono- and dinucleosome mapping.</title>
        <authorList>
            <person name="Nishida H."/>
            <person name="Kondo S."/>
            <person name="Matsumoto T."/>
            <person name="Suzuki Y."/>
            <person name="Yoshikawa H."/>
            <person name="Taylor T.D."/>
            <person name="Sugiyama J."/>
        </authorList>
    </citation>
    <scope>NUCLEOTIDE SEQUENCE [LARGE SCALE GENOMIC DNA]</scope>
    <source>
        <strain evidence="3">CBS 9802 / IAM 14324 / JCM 22182 / KY 12970</strain>
    </source>
</reference>
<reference evidence="2 3" key="1">
    <citation type="journal article" date="2011" name="J. Gen. Appl. Microbiol.">
        <title>Draft genome sequencing of the enigmatic basidiomycete Mixia osmundae.</title>
        <authorList>
            <person name="Nishida H."/>
            <person name="Nagatsuka Y."/>
            <person name="Sugiyama J."/>
        </authorList>
    </citation>
    <scope>NUCLEOTIDE SEQUENCE [LARGE SCALE GENOMIC DNA]</scope>
    <source>
        <strain evidence="3">CBS 9802 / IAM 14324 / JCM 22182 / KY 12970</strain>
    </source>
</reference>
<organism evidence="2 3">
    <name type="scientific">Mixia osmundae (strain CBS 9802 / IAM 14324 / JCM 22182 / KY 12970)</name>
    <dbReference type="NCBI Taxonomy" id="764103"/>
    <lineage>
        <taxon>Eukaryota</taxon>
        <taxon>Fungi</taxon>
        <taxon>Dikarya</taxon>
        <taxon>Basidiomycota</taxon>
        <taxon>Pucciniomycotina</taxon>
        <taxon>Mixiomycetes</taxon>
        <taxon>Mixiales</taxon>
        <taxon>Mixiaceae</taxon>
        <taxon>Mixia</taxon>
    </lineage>
</organism>
<protein>
    <submittedName>
        <fullName evidence="2">Uncharacterized protein</fullName>
    </submittedName>
</protein>
<dbReference type="EMBL" id="BABT02000047">
    <property type="protein sequence ID" value="GAA94778.1"/>
    <property type="molecule type" value="Genomic_DNA"/>
</dbReference>
<feature type="signal peptide" evidence="1">
    <location>
        <begin position="1"/>
        <end position="25"/>
    </location>
</feature>
<evidence type="ECO:0000313" key="3">
    <source>
        <dbReference type="Proteomes" id="UP000009131"/>
    </source>
</evidence>
<dbReference type="HOGENOM" id="CLU_1489359_0_0_1"/>
<keyword evidence="1" id="KW-0732">Signal</keyword>
<comment type="caution">
    <text evidence="2">The sequence shown here is derived from an EMBL/GenBank/DDBJ whole genome shotgun (WGS) entry which is preliminary data.</text>
</comment>
<evidence type="ECO:0000313" key="2">
    <source>
        <dbReference type="EMBL" id="GAA94778.1"/>
    </source>
</evidence>
<sequence>MQSTLLVLSISLILSLTCYVPVISSHAIDEILANRIADTYTEFALFMTMDRAVRLCLADGQWSQPVTLFSKRIQRGTLVQTWDVLSIFHREAEYTFSFAVVQGLSTFVIKLQTADPFKILIDCEDRLSLDGHTGNERKALYEFQQCCAVLYEDSLSVRIVSNTIGKSSLPVGTESPLYSPS</sequence>
<proteinExistence type="predicted"/>
<dbReference type="AlphaFoldDB" id="G7DW90"/>
<gene>
    <name evidence="2" type="primary">Mo01432</name>
    <name evidence="2" type="ORF">E5Q_01432</name>
</gene>